<feature type="compositionally biased region" description="Basic and acidic residues" evidence="4">
    <location>
        <begin position="280"/>
        <end position="289"/>
    </location>
</feature>
<evidence type="ECO:0000259" key="5">
    <source>
        <dbReference type="PROSITE" id="PS50103"/>
    </source>
</evidence>
<reference evidence="7" key="2">
    <citation type="submission" date="2024-04" db="EMBL/GenBank/DDBJ databases">
        <authorList>
            <person name="Chen Y."/>
            <person name="Shah S."/>
            <person name="Dougan E. K."/>
            <person name="Thang M."/>
            <person name="Chan C."/>
        </authorList>
    </citation>
    <scope>NUCLEOTIDE SEQUENCE [LARGE SCALE GENOMIC DNA]</scope>
</reference>
<dbReference type="InterPro" id="IPR002347">
    <property type="entry name" value="SDR_fam"/>
</dbReference>
<accession>A0A9P1DKD4</accession>
<proteinExistence type="predicted"/>
<comment type="caution">
    <text evidence="6">The sequence shown here is derived from an EMBL/GenBank/DDBJ whole genome shotgun (WGS) entry which is preliminary data.</text>
</comment>
<dbReference type="PANTHER" id="PTHR42898:SF6">
    <property type="entry name" value="NADP-DEPENDENT MANNITOL DEHYDROGENASE"/>
    <property type="match status" value="1"/>
</dbReference>
<feature type="region of interest" description="Disordered" evidence="4">
    <location>
        <begin position="260"/>
        <end position="291"/>
    </location>
</feature>
<feature type="domain" description="C3H1-type" evidence="5">
    <location>
        <begin position="1875"/>
        <end position="1903"/>
    </location>
</feature>
<feature type="coiled-coil region" evidence="3">
    <location>
        <begin position="2902"/>
        <end position="2929"/>
    </location>
</feature>
<feature type="compositionally biased region" description="Basic and acidic residues" evidence="4">
    <location>
        <begin position="1845"/>
        <end position="1855"/>
    </location>
</feature>
<protein>
    <submittedName>
        <fullName evidence="8">C3H1-type domain-containing protein</fullName>
    </submittedName>
</protein>
<dbReference type="PROSITE" id="PS00061">
    <property type="entry name" value="ADH_SHORT"/>
    <property type="match status" value="1"/>
</dbReference>
<dbReference type="Proteomes" id="UP001152797">
    <property type="component" value="Unassembled WGS sequence"/>
</dbReference>
<dbReference type="GO" id="GO:0008270">
    <property type="term" value="F:zinc ion binding"/>
    <property type="evidence" value="ECO:0007669"/>
    <property type="project" value="UniProtKB-KW"/>
</dbReference>
<dbReference type="FunFam" id="3.40.50.720:FF:000084">
    <property type="entry name" value="Short-chain dehydrogenase reductase"/>
    <property type="match status" value="1"/>
</dbReference>
<feature type="non-terminal residue" evidence="6">
    <location>
        <position position="2932"/>
    </location>
</feature>
<gene>
    <name evidence="6" type="ORF">C1SCF055_LOCUS37006</name>
</gene>
<dbReference type="Gene3D" id="3.40.50.720">
    <property type="entry name" value="NAD(P)-binding Rossmann-like Domain"/>
    <property type="match status" value="1"/>
</dbReference>
<dbReference type="EMBL" id="CAMXCT010005268">
    <property type="protein sequence ID" value="CAI4011889.1"/>
    <property type="molecule type" value="Genomic_DNA"/>
</dbReference>
<keyword evidence="2" id="KW-0862">Zinc</keyword>
<dbReference type="Pfam" id="PF13561">
    <property type="entry name" value="adh_short_C2"/>
    <property type="match status" value="1"/>
</dbReference>
<feature type="region of interest" description="Disordered" evidence="4">
    <location>
        <begin position="1832"/>
        <end position="1864"/>
    </location>
</feature>
<feature type="compositionally biased region" description="Basic and acidic residues" evidence="4">
    <location>
        <begin position="2191"/>
        <end position="2213"/>
    </location>
</feature>
<organism evidence="6">
    <name type="scientific">Cladocopium goreaui</name>
    <dbReference type="NCBI Taxonomy" id="2562237"/>
    <lineage>
        <taxon>Eukaryota</taxon>
        <taxon>Sar</taxon>
        <taxon>Alveolata</taxon>
        <taxon>Dinophyceae</taxon>
        <taxon>Suessiales</taxon>
        <taxon>Symbiodiniaceae</taxon>
        <taxon>Cladocopium</taxon>
    </lineage>
</organism>
<keyword evidence="2" id="KW-0863">Zinc-finger</keyword>
<dbReference type="PROSITE" id="PS50103">
    <property type="entry name" value="ZF_C3H1"/>
    <property type="match status" value="1"/>
</dbReference>
<feature type="compositionally biased region" description="Low complexity" evidence="4">
    <location>
        <begin position="1405"/>
        <end position="1422"/>
    </location>
</feature>
<dbReference type="InterPro" id="IPR036291">
    <property type="entry name" value="NAD(P)-bd_dom_sf"/>
</dbReference>
<evidence type="ECO:0000256" key="4">
    <source>
        <dbReference type="SAM" id="MobiDB-lite"/>
    </source>
</evidence>
<evidence type="ECO:0000313" key="7">
    <source>
        <dbReference type="EMBL" id="CAL1165264.1"/>
    </source>
</evidence>
<dbReference type="GO" id="GO:0016491">
    <property type="term" value="F:oxidoreductase activity"/>
    <property type="evidence" value="ECO:0007669"/>
    <property type="project" value="UniProtKB-KW"/>
</dbReference>
<feature type="region of interest" description="Disordered" evidence="4">
    <location>
        <begin position="1379"/>
        <end position="1429"/>
    </location>
</feature>
<keyword evidence="2" id="KW-0479">Metal-binding</keyword>
<name>A0A9P1DKD4_9DINO</name>
<evidence type="ECO:0000313" key="8">
    <source>
        <dbReference type="EMBL" id="CAL4799201.1"/>
    </source>
</evidence>
<evidence type="ECO:0000256" key="2">
    <source>
        <dbReference type="PROSITE-ProRule" id="PRU00723"/>
    </source>
</evidence>
<evidence type="ECO:0000313" key="6">
    <source>
        <dbReference type="EMBL" id="CAI4011889.1"/>
    </source>
</evidence>
<evidence type="ECO:0000256" key="1">
    <source>
        <dbReference type="ARBA" id="ARBA00023002"/>
    </source>
</evidence>
<feature type="region of interest" description="Disordered" evidence="4">
    <location>
        <begin position="999"/>
        <end position="1023"/>
    </location>
</feature>
<dbReference type="InterPro" id="IPR000571">
    <property type="entry name" value="Znf_CCCH"/>
</dbReference>
<dbReference type="OrthoDB" id="1393670at2759"/>
<dbReference type="EMBL" id="CAMXCT030005268">
    <property type="protein sequence ID" value="CAL4799201.1"/>
    <property type="molecule type" value="Genomic_DNA"/>
</dbReference>
<sequence length="2932" mass="323675">MREVRCTLPLYELPGSSNVTVQVSNDGAEWSQETFEVYIVSAVELWTASLAPTFGVPTGNTVQVTTASALPRIATLGCLFGLGTESRSEVQQRQLSVADPEIVSSCTNDTMCDSNRTCVFKEDRTWSQCVPLDEKTFQKECPSDYIMLIRLHQVTKHITNVLHEEFQEQCVGWEDDFRLAGIRATHFNCPNTRCYSQDWCVHGARCALQENGDWGQCIMCHEKSFQTNCYSWRSSFISAAETACHRKCLFDEAFEDKSGEKDAKGTLGASSDSSVTGAMRDAESDDAGRSPEIGFRLTLAPASGRSGDPQLLTSKPSSFVYTRTPNFYRLQPNFGPVNVPVVVKGRNYPMGIADPSQVQCFWSLTRVVTNGTLLSDTELRCYSPYELPIIQWTSQLGSVDHLASISFDGGRNFHPVAAEGLVFTILHGGSGPLAAALAPTSVLMGRGETISFFGGDFYPVQQLAPAFGYCTFSWNVTYPSNLTNDTGVRSATAVYVSQREVQCQVPLDLPPVTHAVRLFFTQGGSTFEARYGIPSGEPWLNLTVFPSFALHDPVPAWAPRGGLWQVSLPGSRILPLAEDNYHCTFGSAPATAALRISLNEGRKALVTGGSKGIGRATTELFLKLGAEVAICARGETELEAVRQLAPDRCHPIVADLSTENGVKELIAKLPWKELDILVNNCGTNIRKKAEEFTNEEFSKVFDTNFMSCMWLSRAALPLLKSGSERRKAQGAPGGAAIVNLSSVAGTTHIPSGFPYAASKAAMDQMTRNLGVEWARFGIRVNSVAPGAIETPLIRTANPQYRADFKERKPMGRMGQVEEIARPIAFLASDAASFMTGQTLYVDGGFTVTGFNKVLCRSALHEAGHVPLQLSWPTRPLLIVFERTPNQRMGMGIAEEFLLMEGAQQDGAAGCDPVAAGAVLGVLRKVGLTGPRLALQIGEEAEVAKQAAERAGVPFEEWVVDLVKAQVKAAYDTVELEARLEGSAKSPGAQAVDDAVASITKAAQSQAAEPTGPPSRPSVEVPKRGRLAKLPKGVSLAGGTGNMEEDKVVQLLFEELSLMGAPIVAQIGGTSNPERAKQALLGKYRASTAKRYLAYWQGFRKWICATTSSLPYRGEQLVDYLLAREEEGMGATVPLSVGKGVAWFEKLAGFEEDQMMSSSPLVDTVVKDLLRKLEDKAPPRRRAPSGKRVKELPFHVAADAWVGEVSWLEVGIQLLGGPRGKTAELVIPAGLSQGEACEGVVMTYQEAVAWSAEVLQELRDEKGDPLIPHGWERYWTEHSERATLSSALAAVGVAKTDRDLLGRWTPEGSDQYVRTYNSVVGKLQVKYAEPVRDGYGYESFDEGAVLEGLKTWLTEKWSVNPDEANAAVEAWKRKLRAVAGLPDPPKEEANTWGSEPVGPVEEEESSSSSSGSSTSEGASGSTAKRPRMEKLESERPAGFIVVYNRINRGKLHRAGREGCWMARQRKFKKAATFSEQPDENAYTSRCRLCWQDLKWDSSSSDSEDEILEGAALAAMPPIVLTEEQQAAALRKGSADLKFLFDRNEVPAEVAAKWFHSGVTTLEKFASIAKDVDDLVEVLKAHLDIDQSRALEERVQVAAVSCAWANARTRVQRAAEVEAELDTKEWRKPVSTSEWLAMRVGLEKVVGALDERLTPAKEFIEKKLQEVESGDYRAEDLTEVVSREEVDPDSLVPQWDAKGNITVRRGATRVKEPKNPEALRQRLTLLRNAFQMLSLRHTNRPELQGDYVKAFEDYKDYLMGEHVYGLNAKDAEGMTIAAPPFNLVLSYERAVRKEAARRMNQEGVAFPAALRAAWRDPLTKERHFTTPLALVAKRPSAPTSGSGGDLASKKPRFEPKGGKGKGAGKAKVLPGCATHNRDGTPICFRFNTVGEKCKQKKCKFAHQCGICFSEKHAMFQCTVATRKRRNSLAWFVKKLAKRFHFVVEVIELDLRHSRKVDFTQPKVQSKWLRFIDAGAADALVITPPCSTFSRAPWANEEGPYPLRSSLCLRGFTWNSGHRRQKAELGNILGDFAFEAMKRQMAHKGKVAYMEQPEDLGKTKQDRIPGHRPGSMWQFPQHAQLMDLPGVVSAAFAQLDFGSDSVKPTRLLMKTPGPLHPEMYTGPPVFDEAGWYLGPLPRKEGVPLIGKVNGVFKTSEAAAWPPRLCEWVAAQVLTSFKQNSEAGESQEGNTGKRAAHDDPQKEEKRPKLGPGKKEAGEDTDPFNPPVKGGVGPPRACIWKGNRIPFHDGGCLMSPGRWNIPKRTFPDGEDWQQLRKRLKGLVTDAAGGDAGLEKECFAMSRGEAGCKLAQNEDLRNRILGVLEEFCQPAEGLRQVAEGQPFRLRLMRAVLEKAADGDCQFLEMAEGGFPVGVLNPLPRTPAAFERQVDWTLQFDPADAYVLERANYPSAREHEEHLREHLEEEVREGLVEKMTREQFEEQFGEARAVASLAVLVEDEVSGKKRVIHDGSHGVKVNRRIRCLDKLRMPGGREKRFLLGQFRRAKDVVFSLIGDFGKAHRRFKYIREEQGFLACRVNEEENAIYVNRVGTFGIASTPYWWGRLSAALMRLGHVLLGPAPIEALLYADDLETMGVGKEGRRCQVLLFVLLAAFGSPFKWKKQRGGLVTEWIGLTTDYGSYSLGLSERRTGWLVDWIGRVCQRKLVWPGEFASCLGRLGFAATALPWEKPFLGPLYTWAAAVREQKGEVVVPWAILSILDWISLRLKGGGRMEMVAEEAPLAAGAVTCYTDARASEEDACIGGYLAISPDLKKCPWFSFQVDETMAPWLRKRGNNPKRMIAALELLATLVAVKLWGTGVGGGMTACLKAFTDNKGNSFAVVKGMSTKFPLTLLLMELTEELRTLDLKLDLEWISRDENTKADSLSNEEWGDFDVKMREVRRPEEMGWKVLDKLQERSEELYKEIRELKESRAKANLLKRG</sequence>
<evidence type="ECO:0000313" key="9">
    <source>
        <dbReference type="Proteomes" id="UP001152797"/>
    </source>
</evidence>
<dbReference type="PRINTS" id="PR00081">
    <property type="entry name" value="GDHRDH"/>
</dbReference>
<keyword evidence="1" id="KW-0560">Oxidoreductase</keyword>
<dbReference type="SUPFAM" id="SSF51735">
    <property type="entry name" value="NAD(P)-binding Rossmann-fold domains"/>
    <property type="match status" value="1"/>
</dbReference>
<feature type="compositionally biased region" description="Polar residues" evidence="4">
    <location>
        <begin position="2176"/>
        <end position="2186"/>
    </location>
</feature>
<dbReference type="PANTHER" id="PTHR42898">
    <property type="entry name" value="TROPINONE REDUCTASE"/>
    <property type="match status" value="1"/>
</dbReference>
<dbReference type="InterPro" id="IPR020904">
    <property type="entry name" value="Sc_DH/Rdtase_CS"/>
</dbReference>
<feature type="region of interest" description="Disordered" evidence="4">
    <location>
        <begin position="2176"/>
        <end position="2230"/>
    </location>
</feature>
<feature type="zinc finger region" description="C3H1-type" evidence="2">
    <location>
        <begin position="1875"/>
        <end position="1903"/>
    </location>
</feature>
<reference evidence="6" key="1">
    <citation type="submission" date="2022-10" db="EMBL/GenBank/DDBJ databases">
        <authorList>
            <person name="Chen Y."/>
            <person name="Dougan E. K."/>
            <person name="Chan C."/>
            <person name="Rhodes N."/>
            <person name="Thang M."/>
        </authorList>
    </citation>
    <scope>NUCLEOTIDE SEQUENCE</scope>
</reference>
<dbReference type="PRINTS" id="PR00080">
    <property type="entry name" value="SDRFAMILY"/>
</dbReference>
<dbReference type="EMBL" id="CAMXCT020005268">
    <property type="protein sequence ID" value="CAL1165264.1"/>
    <property type="molecule type" value="Genomic_DNA"/>
</dbReference>
<keyword evidence="9" id="KW-1185">Reference proteome</keyword>
<evidence type="ECO:0000256" key="3">
    <source>
        <dbReference type="SAM" id="Coils"/>
    </source>
</evidence>
<dbReference type="InterPro" id="IPR045000">
    <property type="entry name" value="TR"/>
</dbReference>
<keyword evidence="3" id="KW-0175">Coiled coil</keyword>